<name>A0A8X6F2Y3_TRICU</name>
<dbReference type="Proteomes" id="UP000887116">
    <property type="component" value="Unassembled WGS sequence"/>
</dbReference>
<evidence type="ECO:0000256" key="1">
    <source>
        <dbReference type="SAM" id="Coils"/>
    </source>
</evidence>
<organism evidence="2 3">
    <name type="scientific">Trichonephila clavata</name>
    <name type="common">Joro spider</name>
    <name type="synonym">Nephila clavata</name>
    <dbReference type="NCBI Taxonomy" id="2740835"/>
    <lineage>
        <taxon>Eukaryota</taxon>
        <taxon>Metazoa</taxon>
        <taxon>Ecdysozoa</taxon>
        <taxon>Arthropoda</taxon>
        <taxon>Chelicerata</taxon>
        <taxon>Arachnida</taxon>
        <taxon>Araneae</taxon>
        <taxon>Araneomorphae</taxon>
        <taxon>Entelegynae</taxon>
        <taxon>Araneoidea</taxon>
        <taxon>Nephilidae</taxon>
        <taxon>Trichonephila</taxon>
    </lineage>
</organism>
<evidence type="ECO:0000313" key="3">
    <source>
        <dbReference type="Proteomes" id="UP000887116"/>
    </source>
</evidence>
<accession>A0A8X6F2Y3</accession>
<proteinExistence type="predicted"/>
<reference evidence="2" key="1">
    <citation type="submission" date="2020-07" db="EMBL/GenBank/DDBJ databases">
        <title>Multicomponent nature underlies the extraordinary mechanical properties of spider dragline silk.</title>
        <authorList>
            <person name="Kono N."/>
            <person name="Nakamura H."/>
            <person name="Mori M."/>
            <person name="Yoshida Y."/>
            <person name="Ohtoshi R."/>
            <person name="Malay A.D."/>
            <person name="Moran D.A.P."/>
            <person name="Tomita M."/>
            <person name="Numata K."/>
            <person name="Arakawa K."/>
        </authorList>
    </citation>
    <scope>NUCLEOTIDE SEQUENCE</scope>
</reference>
<keyword evidence="1" id="KW-0175">Coiled coil</keyword>
<gene>
    <name evidence="2" type="ORF">TNCT_81501</name>
</gene>
<sequence>MGSEQSPSLLEVKLQLNNISTLREKIESLRKDYYSLPAEVDLSETDNELEQLEDRLDKTELPEILETAFYVDDLVSDVSNIESGKEVQKQLNELLSCAGMNLHKGSSNCKDMLQELPYEAQEYHFDRDEEKVKLSD</sequence>
<feature type="coiled-coil region" evidence="1">
    <location>
        <begin position="12"/>
        <end position="62"/>
    </location>
</feature>
<comment type="caution">
    <text evidence="2">The sequence shown here is derived from an EMBL/GenBank/DDBJ whole genome shotgun (WGS) entry which is preliminary data.</text>
</comment>
<dbReference type="EMBL" id="BMAO01010818">
    <property type="protein sequence ID" value="GFQ69670.1"/>
    <property type="molecule type" value="Genomic_DNA"/>
</dbReference>
<evidence type="ECO:0000313" key="2">
    <source>
        <dbReference type="EMBL" id="GFQ69670.1"/>
    </source>
</evidence>
<protein>
    <submittedName>
        <fullName evidence="2">Uncharacterized protein</fullName>
    </submittedName>
</protein>
<dbReference type="OrthoDB" id="8052806at2759"/>
<dbReference type="AlphaFoldDB" id="A0A8X6F2Y3"/>
<keyword evidence="3" id="KW-1185">Reference proteome</keyword>